<proteinExistence type="evidence at transcript level"/>
<evidence type="ECO:0000256" key="1">
    <source>
        <dbReference type="ARBA" id="ARBA00007148"/>
    </source>
</evidence>
<dbReference type="PANTHER" id="PTHR10219">
    <property type="entry name" value="GLYCOLIPID TRANSFER PROTEIN-RELATED"/>
    <property type="match status" value="1"/>
</dbReference>
<organism evidence="3">
    <name type="scientific">Rhipicephalus pulchellus</name>
    <name type="common">Yellow backed tick</name>
    <name type="synonym">Dermacentor pulchellus</name>
    <dbReference type="NCBI Taxonomy" id="72859"/>
    <lineage>
        <taxon>Eukaryota</taxon>
        <taxon>Metazoa</taxon>
        <taxon>Ecdysozoa</taxon>
        <taxon>Arthropoda</taxon>
        <taxon>Chelicerata</taxon>
        <taxon>Arachnida</taxon>
        <taxon>Acari</taxon>
        <taxon>Parasitiformes</taxon>
        <taxon>Ixodida</taxon>
        <taxon>Ixodoidea</taxon>
        <taxon>Ixodidae</taxon>
        <taxon>Rhipicephalinae</taxon>
        <taxon>Rhipicephalus</taxon>
        <taxon>Rhipicephalus</taxon>
    </lineage>
</organism>
<reference evidence="3" key="1">
    <citation type="submission" date="2012-11" db="EMBL/GenBank/DDBJ databases">
        <authorList>
            <person name="Lucero-Rivera Y.E."/>
            <person name="Tovar-Ramirez D."/>
        </authorList>
    </citation>
    <scope>NUCLEOTIDE SEQUENCE</scope>
    <source>
        <tissue evidence="3">Salivary gland</tissue>
    </source>
</reference>
<accession>L7MCZ8</accession>
<reference evidence="3" key="2">
    <citation type="journal article" date="2015" name="J. Proteomics">
        <title>Sexual differences in the sialomes of the zebra tick, Rhipicephalus pulchellus.</title>
        <authorList>
            <person name="Tan A.W."/>
            <person name="Francischetti I.M."/>
            <person name="Slovak M."/>
            <person name="Kini R.M."/>
            <person name="Ribeiro J.M."/>
        </authorList>
    </citation>
    <scope>NUCLEOTIDE SEQUENCE</scope>
    <source>
        <tissue evidence="3">Salivary gland</tissue>
    </source>
</reference>
<feature type="domain" description="Glycolipid transfer protein" evidence="2">
    <location>
        <begin position="47"/>
        <end position="190"/>
    </location>
</feature>
<name>L7MCZ8_RHIPC</name>
<dbReference type="Pfam" id="PF08718">
    <property type="entry name" value="GLTP"/>
    <property type="match status" value="1"/>
</dbReference>
<dbReference type="InterPro" id="IPR014830">
    <property type="entry name" value="Glycolipid_transfer_prot_dom"/>
</dbReference>
<dbReference type="GO" id="GO:1902388">
    <property type="term" value="F:ceramide 1-phosphate transfer activity"/>
    <property type="evidence" value="ECO:0007669"/>
    <property type="project" value="TreeGrafter"/>
</dbReference>
<feature type="non-terminal residue" evidence="3">
    <location>
        <position position="1"/>
    </location>
</feature>
<dbReference type="FunFam" id="1.10.3520.10:FF:000002">
    <property type="entry name" value="Ceramide-1-phosphate transfer protein"/>
    <property type="match status" value="1"/>
</dbReference>
<dbReference type="InterPro" id="IPR036497">
    <property type="entry name" value="GLTP_sf"/>
</dbReference>
<dbReference type="EMBL" id="GACK01003164">
    <property type="protein sequence ID" value="JAA61870.1"/>
    <property type="molecule type" value="mRNA"/>
</dbReference>
<dbReference type="GO" id="GO:0032691">
    <property type="term" value="P:negative regulation of interleukin-1 beta production"/>
    <property type="evidence" value="ECO:0007669"/>
    <property type="project" value="UniProtKB-ARBA"/>
</dbReference>
<dbReference type="GO" id="GO:1902387">
    <property type="term" value="F:ceramide 1-phosphate binding"/>
    <property type="evidence" value="ECO:0007669"/>
    <property type="project" value="TreeGrafter"/>
</dbReference>
<comment type="similarity">
    <text evidence="1">Belongs to the GLTP family.</text>
</comment>
<dbReference type="AlphaFoldDB" id="L7MCZ8"/>
<dbReference type="GO" id="GO:0016020">
    <property type="term" value="C:membrane"/>
    <property type="evidence" value="ECO:0007669"/>
    <property type="project" value="TreeGrafter"/>
</dbReference>
<evidence type="ECO:0000313" key="3">
    <source>
        <dbReference type="EMBL" id="JAA61870.1"/>
    </source>
</evidence>
<sequence>DREPPLKPCSLLLHYCHTFSGLSMSVFSLRVVIQKLQDCLEDDEDLDIDSYIAAYRELSKFFEGLGSLFGFINSDVKSKLDILDNYRKSEDVGENYETLNSMIEYEKDEGIIADEKKPSGSRTLLRLHRALEFIASLFKAISTANDDASVGKMAKESYDQTLAKYHPWLVKKGASIAMLTLPKVEDIFAKALPDEKKDLRQLVTAVSEEATKVYNFTQSVYEKNNILDLP</sequence>
<evidence type="ECO:0000259" key="2">
    <source>
        <dbReference type="Pfam" id="PF08718"/>
    </source>
</evidence>
<dbReference type="PANTHER" id="PTHR10219:SF43">
    <property type="entry name" value="GLYCOLIPID TRANSFER PROTEIN DOMAIN-CONTAINING PROTEIN"/>
    <property type="match status" value="1"/>
</dbReference>
<dbReference type="Gene3D" id="1.10.3520.10">
    <property type="entry name" value="Glycolipid transfer protein"/>
    <property type="match status" value="1"/>
</dbReference>
<dbReference type="GO" id="GO:0005829">
    <property type="term" value="C:cytosol"/>
    <property type="evidence" value="ECO:0007669"/>
    <property type="project" value="TreeGrafter"/>
</dbReference>
<protein>
    <submittedName>
        <fullName evidence="3">Putative cytoplasm</fullName>
    </submittedName>
</protein>
<dbReference type="SUPFAM" id="SSF110004">
    <property type="entry name" value="Glycolipid transfer protein, GLTP"/>
    <property type="match status" value="1"/>
</dbReference>